<dbReference type="InterPro" id="IPR001223">
    <property type="entry name" value="Glyco_hydro18_cat"/>
</dbReference>
<dbReference type="EMBL" id="CAADRA010000029">
    <property type="protein sequence ID" value="VFT77758.1"/>
    <property type="molecule type" value="Genomic_DNA"/>
</dbReference>
<dbReference type="GO" id="GO:0006032">
    <property type="term" value="P:chitin catabolic process"/>
    <property type="evidence" value="ECO:0007669"/>
    <property type="project" value="TreeGrafter"/>
</dbReference>
<dbReference type="Pfam" id="PF00704">
    <property type="entry name" value="Glyco_hydro_18"/>
    <property type="match status" value="1"/>
</dbReference>
<feature type="signal peptide" evidence="1">
    <location>
        <begin position="1"/>
        <end position="20"/>
    </location>
</feature>
<dbReference type="GO" id="GO:0005576">
    <property type="term" value="C:extracellular region"/>
    <property type="evidence" value="ECO:0007669"/>
    <property type="project" value="TreeGrafter"/>
</dbReference>
<dbReference type="InterPro" id="IPR017853">
    <property type="entry name" value="GH"/>
</dbReference>
<dbReference type="PANTHER" id="PTHR11177:SF317">
    <property type="entry name" value="CHITINASE 12-RELATED"/>
    <property type="match status" value="1"/>
</dbReference>
<protein>
    <submittedName>
        <fullName evidence="4">Aste57867_533 protein</fullName>
    </submittedName>
</protein>
<feature type="domain" description="GH18" evidence="2">
    <location>
        <begin position="25"/>
        <end position="410"/>
    </location>
</feature>
<dbReference type="InterPro" id="IPR029070">
    <property type="entry name" value="Chitinase_insertion_sf"/>
</dbReference>
<dbReference type="GO" id="GO:0005975">
    <property type="term" value="P:carbohydrate metabolic process"/>
    <property type="evidence" value="ECO:0007669"/>
    <property type="project" value="InterPro"/>
</dbReference>
<accession>A0A485K378</accession>
<reference evidence="3" key="2">
    <citation type="submission" date="2019-06" db="EMBL/GenBank/DDBJ databases">
        <title>Genomics analysis of Aphanomyces spp. identifies a new class of oomycete effector associated with host adaptation.</title>
        <authorList>
            <person name="Gaulin E."/>
        </authorList>
    </citation>
    <scope>NUCLEOTIDE SEQUENCE</scope>
    <source>
        <strain evidence="3">CBS 578.67</strain>
    </source>
</reference>
<dbReference type="InterPro" id="IPR011583">
    <property type="entry name" value="Chitinase_II/V-like_cat"/>
</dbReference>
<evidence type="ECO:0000259" key="2">
    <source>
        <dbReference type="PROSITE" id="PS51910"/>
    </source>
</evidence>
<dbReference type="InterPro" id="IPR050314">
    <property type="entry name" value="Glycosyl_Hydrlase_18"/>
</dbReference>
<dbReference type="SUPFAM" id="SSF54556">
    <property type="entry name" value="Chitinase insertion domain"/>
    <property type="match status" value="1"/>
</dbReference>
<name>A0A485K378_9STRA</name>
<evidence type="ECO:0000313" key="5">
    <source>
        <dbReference type="Proteomes" id="UP000332933"/>
    </source>
</evidence>
<evidence type="ECO:0000313" key="4">
    <source>
        <dbReference type="EMBL" id="VFT77758.1"/>
    </source>
</evidence>
<organism evidence="4 5">
    <name type="scientific">Aphanomyces stellatus</name>
    <dbReference type="NCBI Taxonomy" id="120398"/>
    <lineage>
        <taxon>Eukaryota</taxon>
        <taxon>Sar</taxon>
        <taxon>Stramenopiles</taxon>
        <taxon>Oomycota</taxon>
        <taxon>Saprolegniomycetes</taxon>
        <taxon>Saprolegniales</taxon>
        <taxon>Verrucalvaceae</taxon>
        <taxon>Aphanomyces</taxon>
    </lineage>
</organism>
<gene>
    <name evidence="4" type="primary">Aste57867_533</name>
    <name evidence="3" type="ORF">As57867_000532</name>
    <name evidence="4" type="ORF">ASTE57867_533</name>
</gene>
<dbReference type="OrthoDB" id="70885at2759"/>
<dbReference type="PROSITE" id="PS51910">
    <property type="entry name" value="GH18_2"/>
    <property type="match status" value="1"/>
</dbReference>
<evidence type="ECO:0000313" key="3">
    <source>
        <dbReference type="EMBL" id="KAF0720121.1"/>
    </source>
</evidence>
<dbReference type="Proteomes" id="UP000332933">
    <property type="component" value="Unassembled WGS sequence"/>
</dbReference>
<dbReference type="GO" id="GO:0008061">
    <property type="term" value="F:chitin binding"/>
    <property type="evidence" value="ECO:0007669"/>
    <property type="project" value="InterPro"/>
</dbReference>
<dbReference type="SUPFAM" id="SSF51445">
    <property type="entry name" value="(Trans)glycosidases"/>
    <property type="match status" value="1"/>
</dbReference>
<dbReference type="AlphaFoldDB" id="A0A485K378"/>
<dbReference type="GO" id="GO:0004568">
    <property type="term" value="F:chitinase activity"/>
    <property type="evidence" value="ECO:0007669"/>
    <property type="project" value="TreeGrafter"/>
</dbReference>
<keyword evidence="1" id="KW-0732">Signal</keyword>
<dbReference type="SMART" id="SM00636">
    <property type="entry name" value="Glyco_18"/>
    <property type="match status" value="1"/>
</dbReference>
<dbReference type="EMBL" id="VJMH01000029">
    <property type="protein sequence ID" value="KAF0720121.1"/>
    <property type="molecule type" value="Genomic_DNA"/>
</dbReference>
<sequence length="483" mass="52493">MHGLATLFSLSVGATTLALGSSSTYRNIVYFKEWGTYSQEGDFHMFDLDWSRVTHVKYGFAVPQANGTVTLADKYAAIIRNYVDPTTSPDVARGSFGLANTIKKQFRTTKFGLSIGGDNNSVNFSAVAASAAARQAFAASAVALLQNLGLDFIDVYWASPVEGGNIPHSPNDMQNFVLLLQEVKVQLTTLPFPTELSAVAPADQRYARNWDKSLVCSIVDHVHITTYNLAQTRVLDPFENGRRRLASATVTDHEANLYADPANPSGSTSSVDSAIQHYLNGGCPAQKIVMGIPSFGRSFDNTQGLYTNFTAPTTGSWVYQGTGQGVWDYKSLPRGAATEVYDPKLGATYSYDPTTLTFTSYDGPHSVSAKLDYIKKYGLGGTMFWSADSDALSTSTRSLISQAYNYYGATNMAFFNNTVDYPNSSYVNIRTPPSTTVAPTPAPTGDTCAGNHGVCFWPLTQQVVVNWSQDDCSKHTNVFVWCP</sequence>
<dbReference type="Gene3D" id="3.20.20.80">
    <property type="entry name" value="Glycosidases"/>
    <property type="match status" value="1"/>
</dbReference>
<keyword evidence="5" id="KW-1185">Reference proteome</keyword>
<evidence type="ECO:0000256" key="1">
    <source>
        <dbReference type="SAM" id="SignalP"/>
    </source>
</evidence>
<dbReference type="Gene3D" id="3.10.50.10">
    <property type="match status" value="1"/>
</dbReference>
<dbReference type="PANTHER" id="PTHR11177">
    <property type="entry name" value="CHITINASE"/>
    <property type="match status" value="1"/>
</dbReference>
<feature type="chain" id="PRO_5033436530" evidence="1">
    <location>
        <begin position="21"/>
        <end position="483"/>
    </location>
</feature>
<reference evidence="4 5" key="1">
    <citation type="submission" date="2019-03" db="EMBL/GenBank/DDBJ databases">
        <authorList>
            <person name="Gaulin E."/>
            <person name="Dumas B."/>
        </authorList>
    </citation>
    <scope>NUCLEOTIDE SEQUENCE [LARGE SCALE GENOMIC DNA]</scope>
    <source>
        <strain evidence="4">CBS 568.67</strain>
    </source>
</reference>
<proteinExistence type="predicted"/>